<organism evidence="2 3">
    <name type="scientific">Brevundimonas goettingensis</name>
    <dbReference type="NCBI Taxonomy" id="2774190"/>
    <lineage>
        <taxon>Bacteria</taxon>
        <taxon>Pseudomonadati</taxon>
        <taxon>Pseudomonadota</taxon>
        <taxon>Alphaproteobacteria</taxon>
        <taxon>Caulobacterales</taxon>
        <taxon>Caulobacteraceae</taxon>
        <taxon>Brevundimonas</taxon>
    </lineage>
</organism>
<evidence type="ECO:0000313" key="2">
    <source>
        <dbReference type="EMBL" id="QTC89837.1"/>
    </source>
</evidence>
<keyword evidence="1" id="KW-0472">Membrane</keyword>
<proteinExistence type="predicted"/>
<name>A0A975BZB4_9CAUL</name>
<evidence type="ECO:0000256" key="1">
    <source>
        <dbReference type="SAM" id="Phobius"/>
    </source>
</evidence>
<keyword evidence="1" id="KW-0812">Transmembrane</keyword>
<reference evidence="2" key="1">
    <citation type="submission" date="2020-09" db="EMBL/GenBank/DDBJ databases">
        <title>Brevundimonas sp. LVF2 isolated from a puddle in Goettingen, Germany.</title>
        <authorList>
            <person name="Friedrich I."/>
            <person name="Klassen A."/>
            <person name="Hannes N."/>
            <person name="Schneider D."/>
            <person name="Hertel R."/>
            <person name="Daniel R."/>
        </authorList>
    </citation>
    <scope>NUCLEOTIDE SEQUENCE</scope>
    <source>
        <strain evidence="2">LVF2</strain>
    </source>
</reference>
<dbReference type="KEGG" id="bgoe:IFJ75_11040"/>
<feature type="transmembrane region" description="Helical" evidence="1">
    <location>
        <begin position="18"/>
        <end position="35"/>
    </location>
</feature>
<gene>
    <name evidence="2" type="ORF">IFJ75_11040</name>
</gene>
<accession>A0A975BZB4</accession>
<protein>
    <submittedName>
        <fullName evidence="2">Uncharacterized protein</fullName>
    </submittedName>
</protein>
<dbReference type="AlphaFoldDB" id="A0A975BZB4"/>
<keyword evidence="1" id="KW-1133">Transmembrane helix</keyword>
<dbReference type="Proteomes" id="UP000663918">
    <property type="component" value="Chromosome"/>
</dbReference>
<dbReference type="RefSeq" id="WP_207868148.1">
    <property type="nucleotide sequence ID" value="NZ_CP062222.1"/>
</dbReference>
<evidence type="ECO:0000313" key="3">
    <source>
        <dbReference type="Proteomes" id="UP000663918"/>
    </source>
</evidence>
<sequence length="58" mass="6194">MPQRKQGNTFKAAGKNDVWFALFVIAAVVVVSLLAHADRTHAPERPGPVPASALKDQA</sequence>
<dbReference type="EMBL" id="CP062222">
    <property type="protein sequence ID" value="QTC89837.1"/>
    <property type="molecule type" value="Genomic_DNA"/>
</dbReference>
<keyword evidence="3" id="KW-1185">Reference proteome</keyword>